<sequence length="209" mass="23506">MAARHTPVPSVGSSGSTFLSTFSSTVSTQQSLSEVYADFHKEYYQLLIRNKELSDANRKFKINMSNHKRVHGVTPFSSSGSSVTLTSSAFPTSSNVPSSSARDKLQEVASLLPASDEPFFEQFSSPKEDMEARVRIWNALAAENEELFFAVRLKQAMEDAKFASEKFIATEKIAHDMYHDELDIKTSFDKYACDMRKKNGDYEIPELDF</sequence>
<dbReference type="Proteomes" id="UP000297910">
    <property type="component" value="Unassembled WGS sequence"/>
</dbReference>
<evidence type="ECO:0000313" key="1">
    <source>
        <dbReference type="EMBL" id="TGO25917.1"/>
    </source>
</evidence>
<comment type="caution">
    <text evidence="1">The sequence shown here is derived from an EMBL/GenBank/DDBJ whole genome shotgun (WGS) entry which is preliminary data.</text>
</comment>
<gene>
    <name evidence="1" type="ORF">BPAE_0070g00370</name>
</gene>
<name>A0A4Z1FVZ3_9HELO</name>
<accession>A0A4Z1FVZ3</accession>
<evidence type="ECO:0000313" key="2">
    <source>
        <dbReference type="Proteomes" id="UP000297910"/>
    </source>
</evidence>
<reference evidence="1 2" key="1">
    <citation type="submission" date="2017-12" db="EMBL/GenBank/DDBJ databases">
        <title>Comparative genomics of Botrytis spp.</title>
        <authorList>
            <person name="Valero-Jimenez C.A."/>
            <person name="Tapia P."/>
            <person name="Veloso J."/>
            <person name="Silva-Moreno E."/>
            <person name="Staats M."/>
            <person name="Valdes J.H."/>
            <person name="Van Kan J.A.L."/>
        </authorList>
    </citation>
    <scope>NUCLEOTIDE SEQUENCE [LARGE SCALE GENOMIC DNA]</scope>
    <source>
        <strain evidence="1 2">Bp0003</strain>
    </source>
</reference>
<dbReference type="AlphaFoldDB" id="A0A4Z1FVZ3"/>
<keyword evidence="2" id="KW-1185">Reference proteome</keyword>
<dbReference type="EMBL" id="PQXI01000070">
    <property type="protein sequence ID" value="TGO25917.1"/>
    <property type="molecule type" value="Genomic_DNA"/>
</dbReference>
<organism evidence="1 2">
    <name type="scientific">Botrytis paeoniae</name>
    <dbReference type="NCBI Taxonomy" id="278948"/>
    <lineage>
        <taxon>Eukaryota</taxon>
        <taxon>Fungi</taxon>
        <taxon>Dikarya</taxon>
        <taxon>Ascomycota</taxon>
        <taxon>Pezizomycotina</taxon>
        <taxon>Leotiomycetes</taxon>
        <taxon>Helotiales</taxon>
        <taxon>Sclerotiniaceae</taxon>
        <taxon>Botrytis</taxon>
    </lineage>
</organism>
<protein>
    <submittedName>
        <fullName evidence="1">Uncharacterized protein</fullName>
    </submittedName>
</protein>
<proteinExistence type="predicted"/>